<dbReference type="InterPro" id="IPR016032">
    <property type="entry name" value="Sig_transdc_resp-reg_C-effctor"/>
</dbReference>
<dbReference type="Pfam" id="PF00196">
    <property type="entry name" value="GerE"/>
    <property type="match status" value="1"/>
</dbReference>
<evidence type="ECO:0000256" key="2">
    <source>
        <dbReference type="ARBA" id="ARBA00023125"/>
    </source>
</evidence>
<evidence type="ECO:0000256" key="4">
    <source>
        <dbReference type="SAM" id="MobiDB-lite"/>
    </source>
</evidence>
<dbReference type="PANTHER" id="PTHR44688">
    <property type="entry name" value="DNA-BINDING TRANSCRIPTIONAL ACTIVATOR DEVR_DOSR"/>
    <property type="match status" value="1"/>
</dbReference>
<dbReference type="SUPFAM" id="SSF46894">
    <property type="entry name" value="C-terminal effector domain of the bipartite response regulators"/>
    <property type="match status" value="1"/>
</dbReference>
<proteinExistence type="predicted"/>
<feature type="compositionally biased region" description="Pro residues" evidence="4">
    <location>
        <begin position="152"/>
        <end position="171"/>
    </location>
</feature>
<dbReference type="STRING" id="285473.A4G23_04554"/>
<dbReference type="InterPro" id="IPR036388">
    <property type="entry name" value="WH-like_DNA-bd_sf"/>
</dbReference>
<dbReference type="PATRIC" id="fig|285473.5.peg.4788"/>
<dbReference type="PRINTS" id="PR00038">
    <property type="entry name" value="HTHLUXR"/>
</dbReference>
<keyword evidence="3" id="KW-0804">Transcription</keyword>
<dbReference type="AlphaFoldDB" id="A0A1D8G877"/>
<evidence type="ECO:0000313" key="6">
    <source>
        <dbReference type="EMBL" id="AOT61665.1"/>
    </source>
</evidence>
<evidence type="ECO:0000256" key="3">
    <source>
        <dbReference type="ARBA" id="ARBA00023163"/>
    </source>
</evidence>
<name>A0A1D8G877_9ACTN</name>
<feature type="region of interest" description="Disordered" evidence="4">
    <location>
        <begin position="45"/>
        <end position="69"/>
    </location>
</feature>
<accession>A0A1D8G877</accession>
<keyword evidence="1" id="KW-0805">Transcription regulation</keyword>
<feature type="region of interest" description="Disordered" evidence="4">
    <location>
        <begin position="131"/>
        <end position="171"/>
    </location>
</feature>
<gene>
    <name evidence="6" type="primary">gerE</name>
    <name evidence="6" type="ORF">A4G23_04554</name>
</gene>
<organism evidence="6 7">
    <name type="scientific">Streptomyces rubrolavendulae</name>
    <dbReference type="NCBI Taxonomy" id="285473"/>
    <lineage>
        <taxon>Bacteria</taxon>
        <taxon>Bacillati</taxon>
        <taxon>Actinomycetota</taxon>
        <taxon>Actinomycetes</taxon>
        <taxon>Kitasatosporales</taxon>
        <taxon>Streptomycetaceae</taxon>
        <taxon>Streptomyces</taxon>
    </lineage>
</organism>
<evidence type="ECO:0000256" key="1">
    <source>
        <dbReference type="ARBA" id="ARBA00023015"/>
    </source>
</evidence>
<evidence type="ECO:0000259" key="5">
    <source>
        <dbReference type="PROSITE" id="PS50043"/>
    </source>
</evidence>
<keyword evidence="7" id="KW-1185">Reference proteome</keyword>
<dbReference type="PROSITE" id="PS50043">
    <property type="entry name" value="HTH_LUXR_2"/>
    <property type="match status" value="1"/>
</dbReference>
<dbReference type="Gene3D" id="1.10.10.10">
    <property type="entry name" value="Winged helix-like DNA-binding domain superfamily/Winged helix DNA-binding domain"/>
    <property type="match status" value="1"/>
</dbReference>
<dbReference type="PANTHER" id="PTHR44688:SF16">
    <property type="entry name" value="DNA-BINDING TRANSCRIPTIONAL ACTIVATOR DEVR_DOSR"/>
    <property type="match status" value="1"/>
</dbReference>
<dbReference type="EMBL" id="CP017316">
    <property type="protein sequence ID" value="AOT61665.1"/>
    <property type="molecule type" value="Genomic_DNA"/>
</dbReference>
<dbReference type="GO" id="GO:0003677">
    <property type="term" value="F:DNA binding"/>
    <property type="evidence" value="ECO:0007669"/>
    <property type="project" value="UniProtKB-KW"/>
</dbReference>
<feature type="domain" description="HTH luxR-type" evidence="5">
    <location>
        <begin position="68"/>
        <end position="133"/>
    </location>
</feature>
<evidence type="ECO:0000313" key="7">
    <source>
        <dbReference type="Proteomes" id="UP000095349"/>
    </source>
</evidence>
<dbReference type="Proteomes" id="UP000095349">
    <property type="component" value="Chromosome"/>
</dbReference>
<protein>
    <submittedName>
        <fullName evidence="6">Spore germination protein GerE</fullName>
    </submittedName>
</protein>
<dbReference type="CDD" id="cd06170">
    <property type="entry name" value="LuxR_C_like"/>
    <property type="match status" value="1"/>
</dbReference>
<reference evidence="6 7" key="1">
    <citation type="submission" date="2016-09" db="EMBL/GenBank/DDBJ databases">
        <title>Streptomyces rubrolavendulae MJM4426 Genome sequencing and assembly.</title>
        <authorList>
            <person name="Kim J.-G."/>
        </authorList>
    </citation>
    <scope>NUCLEOTIDE SEQUENCE [LARGE SCALE GENOMIC DNA]</scope>
    <source>
        <strain evidence="6 7">MJM4426</strain>
    </source>
</reference>
<dbReference type="GO" id="GO:0006355">
    <property type="term" value="P:regulation of DNA-templated transcription"/>
    <property type="evidence" value="ECO:0007669"/>
    <property type="project" value="InterPro"/>
</dbReference>
<dbReference type="SMART" id="SM00421">
    <property type="entry name" value="HTH_LUXR"/>
    <property type="match status" value="1"/>
</dbReference>
<dbReference type="InterPro" id="IPR000792">
    <property type="entry name" value="Tscrpt_reg_LuxR_C"/>
</dbReference>
<sequence length="171" mass="18561">MPDSYREADRNHGHVCSECLGCDLRSSLQEIIGILTRMEQAKQCGSGAETPAREVAGAASGDEGRPGREALWDRLTDRERQAVELLLTGASNRVIARRMDLSERTVKNHLQSAYRKLRVRSRAEAILELLGRAGLRRPAAPPRPRGDTRGTLPPPRPGGDPSGPASPPPAD</sequence>
<keyword evidence="2" id="KW-0238">DNA-binding</keyword>
<dbReference type="PROSITE" id="PS00622">
    <property type="entry name" value="HTH_LUXR_1"/>
    <property type="match status" value="1"/>
</dbReference>
<dbReference type="KEGG" id="srn:A4G23_04554"/>